<dbReference type="RefSeq" id="WP_129017591.1">
    <property type="nucleotide sequence ID" value="NZ_SDDZ01000006.1"/>
</dbReference>
<evidence type="ECO:0000313" key="3">
    <source>
        <dbReference type="Proteomes" id="UP000289792"/>
    </source>
</evidence>
<dbReference type="Proteomes" id="UP000289792">
    <property type="component" value="Unassembled WGS sequence"/>
</dbReference>
<proteinExistence type="predicted"/>
<accession>A0A4Q0XFJ0</accession>
<keyword evidence="1" id="KW-0472">Membrane</keyword>
<name>A0A4Q0XFJ0_9FLAO</name>
<evidence type="ECO:0000256" key="1">
    <source>
        <dbReference type="SAM" id="Phobius"/>
    </source>
</evidence>
<sequence>MNILNRYNKPTPKFFRILRNVGLGLATAGGTLLAAPIAMPMWIVSVATYFVVAGTVATAVSQAVVQDGESLSANNTEQDEDPID</sequence>
<evidence type="ECO:0000313" key="2">
    <source>
        <dbReference type="EMBL" id="RXJ49581.1"/>
    </source>
</evidence>
<organism evidence="2 3">
    <name type="scientific">Gelidibacter gilvus</name>
    <dbReference type="NCBI Taxonomy" id="59602"/>
    <lineage>
        <taxon>Bacteria</taxon>
        <taxon>Pseudomonadati</taxon>
        <taxon>Bacteroidota</taxon>
        <taxon>Flavobacteriia</taxon>
        <taxon>Flavobacteriales</taxon>
        <taxon>Flavobacteriaceae</taxon>
        <taxon>Gelidibacter</taxon>
    </lineage>
</organism>
<comment type="caution">
    <text evidence="2">The sequence shown here is derived from an EMBL/GenBank/DDBJ whole genome shotgun (WGS) entry which is preliminary data.</text>
</comment>
<gene>
    <name evidence="2" type="ORF">ESZ48_11255</name>
</gene>
<dbReference type="AlphaFoldDB" id="A0A4Q0XFJ0"/>
<feature type="transmembrane region" description="Helical" evidence="1">
    <location>
        <begin position="21"/>
        <end position="43"/>
    </location>
</feature>
<keyword evidence="3" id="KW-1185">Reference proteome</keyword>
<protein>
    <submittedName>
        <fullName evidence="2">Uncharacterized protein</fullName>
    </submittedName>
</protein>
<keyword evidence="1" id="KW-1133">Transmembrane helix</keyword>
<keyword evidence="1" id="KW-0812">Transmembrane</keyword>
<dbReference type="EMBL" id="SDDZ01000006">
    <property type="protein sequence ID" value="RXJ49581.1"/>
    <property type="molecule type" value="Genomic_DNA"/>
</dbReference>
<reference evidence="2 3" key="1">
    <citation type="submission" date="2019-01" db="EMBL/GenBank/DDBJ databases">
        <title>Genome sequence of the Antarctic species Gelidibacter gilvus ACAM 158(T).</title>
        <authorList>
            <person name="Bowman J.P."/>
        </authorList>
    </citation>
    <scope>NUCLEOTIDE SEQUENCE [LARGE SCALE GENOMIC DNA]</scope>
    <source>
        <strain evidence="2 3">IC158</strain>
    </source>
</reference>